<dbReference type="RefSeq" id="WP_342021168.1">
    <property type="nucleotide sequence ID" value="NZ_JBBYAK010000003.1"/>
</dbReference>
<dbReference type="Proteomes" id="UP001459714">
    <property type="component" value="Unassembled WGS sequence"/>
</dbReference>
<keyword evidence="2" id="KW-1185">Reference proteome</keyword>
<evidence type="ECO:0000313" key="1">
    <source>
        <dbReference type="EMBL" id="MEL3959558.1"/>
    </source>
</evidence>
<dbReference type="EMBL" id="JBBYAK010000003">
    <property type="protein sequence ID" value="MEL3959558.1"/>
    <property type="molecule type" value="Genomic_DNA"/>
</dbReference>
<protein>
    <submittedName>
        <fullName evidence="1">Uncharacterized protein</fullName>
    </submittedName>
</protein>
<gene>
    <name evidence="1" type="ORF">NST17_20610</name>
</gene>
<proteinExistence type="predicted"/>
<comment type="caution">
    <text evidence="1">The sequence shown here is derived from an EMBL/GenBank/DDBJ whole genome shotgun (WGS) entry which is preliminary data.</text>
</comment>
<sequence length="56" mass="6699">MKVTKKNNNKDDILVIRIEKEIKKQFTNINKENNIKNSQKLRGWIKAYINKENPIT</sequence>
<name>A0ABU9K381_9BACI</name>
<reference evidence="1 2" key="1">
    <citation type="submission" date="2024-03" db="EMBL/GenBank/DDBJ databases">
        <title>Bacilli Hybrid Assemblies.</title>
        <authorList>
            <person name="Kovac J."/>
        </authorList>
    </citation>
    <scope>NUCLEOTIDE SEQUENCE [LARGE SCALE GENOMIC DNA]</scope>
    <source>
        <strain evidence="1 2">FSL M8-0022</strain>
    </source>
</reference>
<accession>A0ABU9K381</accession>
<evidence type="ECO:0000313" key="2">
    <source>
        <dbReference type="Proteomes" id="UP001459714"/>
    </source>
</evidence>
<organism evidence="1 2">
    <name type="scientific">Caldifermentibacillus hisashii</name>
    <dbReference type="NCBI Taxonomy" id="996558"/>
    <lineage>
        <taxon>Bacteria</taxon>
        <taxon>Bacillati</taxon>
        <taxon>Bacillota</taxon>
        <taxon>Bacilli</taxon>
        <taxon>Bacillales</taxon>
        <taxon>Bacillaceae</taxon>
        <taxon>Caldifermentibacillus</taxon>
    </lineage>
</organism>